<proteinExistence type="predicted"/>
<evidence type="ECO:0000313" key="1">
    <source>
        <dbReference type="EMBL" id="JAH62518.1"/>
    </source>
</evidence>
<dbReference type="EMBL" id="GBXM01047654">
    <property type="protein sequence ID" value="JAH60923.1"/>
    <property type="molecule type" value="Transcribed_RNA"/>
</dbReference>
<accession>A0A0E9UC18</accession>
<reference evidence="1" key="1">
    <citation type="submission" date="2014-11" db="EMBL/GenBank/DDBJ databases">
        <authorList>
            <person name="Amaro Gonzalez C."/>
        </authorList>
    </citation>
    <scope>NUCLEOTIDE SEQUENCE</scope>
</reference>
<organism evidence="1">
    <name type="scientific">Anguilla anguilla</name>
    <name type="common">European freshwater eel</name>
    <name type="synonym">Muraena anguilla</name>
    <dbReference type="NCBI Taxonomy" id="7936"/>
    <lineage>
        <taxon>Eukaryota</taxon>
        <taxon>Metazoa</taxon>
        <taxon>Chordata</taxon>
        <taxon>Craniata</taxon>
        <taxon>Vertebrata</taxon>
        <taxon>Euteleostomi</taxon>
        <taxon>Actinopterygii</taxon>
        <taxon>Neopterygii</taxon>
        <taxon>Teleostei</taxon>
        <taxon>Anguilliformes</taxon>
        <taxon>Anguillidae</taxon>
        <taxon>Anguilla</taxon>
    </lineage>
</organism>
<sequence length="19" mass="2114">MVRLNGAISLDCMMCCHCL</sequence>
<reference evidence="1" key="2">
    <citation type="journal article" date="2015" name="Fish Shellfish Immunol.">
        <title>Early steps in the European eel (Anguilla anguilla)-Vibrio vulnificus interaction in the gills: Role of the RtxA13 toxin.</title>
        <authorList>
            <person name="Callol A."/>
            <person name="Pajuelo D."/>
            <person name="Ebbesson L."/>
            <person name="Teles M."/>
            <person name="MacKenzie S."/>
            <person name="Amaro C."/>
        </authorList>
    </citation>
    <scope>NUCLEOTIDE SEQUENCE</scope>
</reference>
<dbReference type="AlphaFoldDB" id="A0A0E9UC18"/>
<name>A0A0E9UC18_ANGAN</name>
<protein>
    <submittedName>
        <fullName evidence="1">Uncharacterized protein</fullName>
    </submittedName>
</protein>
<dbReference type="EMBL" id="GBXM01046059">
    <property type="protein sequence ID" value="JAH62518.1"/>
    <property type="molecule type" value="Transcribed_RNA"/>
</dbReference>